<feature type="compositionally biased region" description="Polar residues" evidence="3">
    <location>
        <begin position="20"/>
        <end position="49"/>
    </location>
</feature>
<name>A0A7H9AWR6_ZYGMR</name>
<dbReference type="SMART" id="SM01310">
    <property type="entry name" value="RICTOR_V"/>
    <property type="match status" value="1"/>
</dbReference>
<accession>A0A7H9AWR6</accession>
<feature type="region of interest" description="Disordered" evidence="3">
    <location>
        <begin position="176"/>
        <end position="272"/>
    </location>
</feature>
<dbReference type="Pfam" id="PF14666">
    <property type="entry name" value="RICTOR_M"/>
    <property type="match status" value="1"/>
</dbReference>
<dbReference type="SMART" id="SM01307">
    <property type="entry name" value="RICTOR_M"/>
    <property type="match status" value="1"/>
</dbReference>
<dbReference type="InterPro" id="IPR016024">
    <property type="entry name" value="ARM-type_fold"/>
</dbReference>
<dbReference type="Pfam" id="PF14668">
    <property type="entry name" value="RICTOR_V"/>
    <property type="match status" value="1"/>
</dbReference>
<dbReference type="GO" id="GO:0038203">
    <property type="term" value="P:TORC2 signaling"/>
    <property type="evidence" value="ECO:0007669"/>
    <property type="project" value="TreeGrafter"/>
</dbReference>
<keyword evidence="8" id="KW-1185">Reference proteome</keyword>
<dbReference type="InterPro" id="IPR029453">
    <property type="entry name" value="Rictor_IV"/>
</dbReference>
<dbReference type="EMBL" id="CP058604">
    <property type="protein sequence ID" value="QLG70858.1"/>
    <property type="molecule type" value="Genomic_DNA"/>
</dbReference>
<feature type="compositionally biased region" description="Acidic residues" evidence="3">
    <location>
        <begin position="234"/>
        <end position="245"/>
    </location>
</feature>
<dbReference type="OrthoDB" id="271111at2759"/>
<gene>
    <name evidence="7" type="ORF">HG535_0A08030</name>
</gene>
<sequence length="1384" mass="158211">MSGVLNPQKAYHNRSRSSADKTLSSEENSAKSYDNGGSKSSNYESNMSNTKKDRHNLVLSTSFISTKRLESAPPSPASPLQGRFPRNSISKALVGIKSEINQLQLQLQQTKKNKIEAERIRDSAPSEIYKGEYSTDHLQKHSMRIRANTQIRELDKSMKKTEKQITELKKQLEQAKKVNETGGKTSRLNIRHNSSSSVLTDSINDPLKESLRSDITPEENARNSYENGQLSGDNDIEEENDYDLEQESRNQEELESISQTSLKKKYPSDELPSGTNFETATWLISDFMQSLQDTNMTADYVLKKANGLVSLLKEHPDIRRNLVLSSFMGSIQSLLLSEDKIIVSSAYRVCRYLLDSAEFADWLIKLRLDAFVVISLAKDSVYQVEREQALRLVRAFSDFHANIPRGIVQAIISCVEKQDDPLRNMALETLLELCFLNPEVVSECHGMHVFEAILREYTLFPLASIILDAILQLMSAHSTRQYFLNDFNISVLFTIFSDSNTKSSLNVEKMQNGTLLIAKALKDYNGLMLFSMNNFQPLRELLSFFQVPLCAPYLVDIFLDVLRIKKISYGSPRSSYKLTPSHFCKESMLLNQYVALIVLVMYKSNFVSFIGKLLNRYEIEEINATLLAKARYLLSEYMNLAMNLLSEDTSFANELLPFYKKTYYNETFEFGKIFNAMNKKRNTLGMAAIGVGKNVLNISQSIKETTMGRKVDDMEFRRMVYDSKVLQTKNFASWNWNVIQELLEGPLLNPKQLDELVKSTKFIRRLLIFYRPLRLRFANVDKGTRLSQRYVQVGCHFFRMLTSTSVGMKILADDTKIIPQLTSLLFRAMEGNTTDNIVDANTLKTKVVGGYFKFVGVLTESQNGVSYLKKWNFFTIMYKMFENRYPISLNFLLLILPELDLRCSGHCRTIMGKALVYPDENIRVKATEYLGRKLKSLHNNASNGVKMDDNGSLQGFFMEMLTRQLYDLSPKVVAVADQALYDWIVTEELSSNMGSFLRTSLRQLVFIRSPILFELMSTPFGFQILNEINFIQDERSSWLEKKNIEYVSLAEDFLSSSEHSSNFSPLKRVNQGGRLPHHFYESLAKTEEGIAMICRSDDLIEFINVIKTFKADLDNQVKQTVESKTAIKSALWCVGYIGSTELGVGLLDNYSLVEDIIQLAYGASETSVRFIAFLALGLTSKTKEGCEILDEMGWSCCLNVQGTPIGATYPDHLDWFLSYNEKRWSCIEEYKDEKIEFDITNGDIIDSVPPIALNLEHLLKERNNVDNIQDDGYFQDLIKSTERQCLEESLLQRNEFDENDLVERVLDAVSKLGNHILSNTAIKEITEMNLEYGSKLLESEIMFIKVMNMMSLYRFKPHVRKFLCGLFINKRALANVIRHDRKAK</sequence>
<evidence type="ECO:0000256" key="2">
    <source>
        <dbReference type="SAM" id="Coils"/>
    </source>
</evidence>
<evidence type="ECO:0000256" key="3">
    <source>
        <dbReference type="SAM" id="MobiDB-lite"/>
    </source>
</evidence>
<dbReference type="RefSeq" id="XP_037142586.1">
    <property type="nucleotide sequence ID" value="XM_037286691.1"/>
</dbReference>
<dbReference type="Gene3D" id="1.25.10.10">
    <property type="entry name" value="Leucine-rich Repeat Variant"/>
    <property type="match status" value="1"/>
</dbReference>
<feature type="domain" description="Rapamycin-insensitive companion of mTOR N-terminal" evidence="5">
    <location>
        <begin position="302"/>
        <end position="646"/>
    </location>
</feature>
<dbReference type="InterPro" id="IPR029451">
    <property type="entry name" value="RICTOR_M"/>
</dbReference>
<evidence type="ECO:0000313" key="7">
    <source>
        <dbReference type="EMBL" id="QLG70858.1"/>
    </source>
</evidence>
<comment type="similarity">
    <text evidence="1">Belongs to the RICTOR family.</text>
</comment>
<reference evidence="7 8" key="1">
    <citation type="submission" date="2020-07" db="EMBL/GenBank/DDBJ databases">
        <title>The yeast mating-type switching endonuclease HO is a domesticated member of an unorthodox homing genetic element family.</title>
        <authorList>
            <person name="Coughlan A.Y."/>
            <person name="Lombardi L."/>
            <person name="Braun-Galleani S."/>
            <person name="Martos A.R."/>
            <person name="Galeote V."/>
            <person name="Bigey F."/>
            <person name="Dequin S."/>
            <person name="Byrne K.P."/>
            <person name="Wolfe K.H."/>
        </authorList>
    </citation>
    <scope>NUCLEOTIDE SEQUENCE [LARGE SCALE GENOMIC DNA]</scope>
    <source>
        <strain evidence="7 8">NRRL Y-6702</strain>
    </source>
</reference>
<dbReference type="SUPFAM" id="SSF48371">
    <property type="entry name" value="ARM repeat"/>
    <property type="match status" value="1"/>
</dbReference>
<keyword evidence="2" id="KW-0175">Coiled coil</keyword>
<feature type="region of interest" description="Disordered" evidence="3">
    <location>
        <begin position="65"/>
        <end position="84"/>
    </location>
</feature>
<dbReference type="SMART" id="SM01308">
    <property type="entry name" value="RICTOR_N"/>
    <property type="match status" value="1"/>
</dbReference>
<feature type="domain" description="Rapamycin-insensitive companion of mTOR middle" evidence="4">
    <location>
        <begin position="711"/>
        <end position="936"/>
    </location>
</feature>
<dbReference type="GeneID" id="59234495"/>
<organism evidence="7 8">
    <name type="scientific">Zygotorulaspora mrakii</name>
    <name type="common">Zygosaccharomyces mrakii</name>
    <dbReference type="NCBI Taxonomy" id="42260"/>
    <lineage>
        <taxon>Eukaryota</taxon>
        <taxon>Fungi</taxon>
        <taxon>Dikarya</taxon>
        <taxon>Ascomycota</taxon>
        <taxon>Saccharomycotina</taxon>
        <taxon>Saccharomycetes</taxon>
        <taxon>Saccharomycetales</taxon>
        <taxon>Saccharomycetaceae</taxon>
        <taxon>Zygotorulaspora</taxon>
    </lineage>
</organism>
<dbReference type="Gene3D" id="1.20.5.340">
    <property type="match status" value="1"/>
</dbReference>
<dbReference type="GO" id="GO:0031932">
    <property type="term" value="C:TORC2 complex"/>
    <property type="evidence" value="ECO:0007669"/>
    <property type="project" value="InterPro"/>
</dbReference>
<proteinExistence type="inferred from homology"/>
<evidence type="ECO:0000259" key="4">
    <source>
        <dbReference type="SMART" id="SM01307"/>
    </source>
</evidence>
<dbReference type="Pfam" id="PF14664">
    <property type="entry name" value="RICTOR_N"/>
    <property type="match status" value="1"/>
</dbReference>
<evidence type="ECO:0000259" key="5">
    <source>
        <dbReference type="SMART" id="SM01308"/>
    </source>
</evidence>
<dbReference type="InterPro" id="IPR011989">
    <property type="entry name" value="ARM-like"/>
</dbReference>
<dbReference type="Proteomes" id="UP000509704">
    <property type="component" value="Chromosome 1"/>
</dbReference>
<dbReference type="PANTHER" id="PTHR13298:SF11">
    <property type="entry name" value="RAPAMYCIN-INSENSITIVE COMPANION OF MTOR"/>
    <property type="match status" value="1"/>
</dbReference>
<dbReference type="InterPro" id="IPR028267">
    <property type="entry name" value="Pianissimo_N"/>
</dbReference>
<dbReference type="Pfam" id="PF14663">
    <property type="entry name" value="RasGEF_N_2"/>
    <property type="match status" value="1"/>
</dbReference>
<feature type="compositionally biased region" description="Polar residues" evidence="3">
    <location>
        <begin position="222"/>
        <end position="232"/>
    </location>
</feature>
<feature type="compositionally biased region" description="Polar residues" evidence="3">
    <location>
        <begin position="182"/>
        <end position="203"/>
    </location>
</feature>
<evidence type="ECO:0008006" key="9">
    <source>
        <dbReference type="Google" id="ProtNLM"/>
    </source>
</evidence>
<evidence type="ECO:0000313" key="8">
    <source>
        <dbReference type="Proteomes" id="UP000509704"/>
    </source>
</evidence>
<protein>
    <recommendedName>
        <fullName evidence="9">REM-1 domain-containing protein</fullName>
    </recommendedName>
</protein>
<dbReference type="SMART" id="SM01303">
    <property type="entry name" value="RasGEF_N_2"/>
    <property type="match status" value="1"/>
</dbReference>
<feature type="region of interest" description="Disordered" evidence="3">
    <location>
        <begin position="1"/>
        <end position="57"/>
    </location>
</feature>
<dbReference type="KEGG" id="zmk:HG535_0A08030"/>
<evidence type="ECO:0000256" key="1">
    <source>
        <dbReference type="ARBA" id="ARBA00008878"/>
    </source>
</evidence>
<dbReference type="InterPro" id="IPR028268">
    <property type="entry name" value="Pianissimo_fam"/>
</dbReference>
<evidence type="ECO:0000259" key="6">
    <source>
        <dbReference type="SMART" id="SM01310"/>
    </source>
</evidence>
<feature type="domain" description="Rapamycin-insensitive companion of mTOR" evidence="6">
    <location>
        <begin position="1124"/>
        <end position="1196"/>
    </location>
</feature>
<dbReference type="PANTHER" id="PTHR13298">
    <property type="entry name" value="CYTOSOLIC REGULATOR PIANISSIMO"/>
    <property type="match status" value="1"/>
</dbReference>
<dbReference type="InterPro" id="IPR029452">
    <property type="entry name" value="RICTOR_V"/>
</dbReference>
<feature type="coiled-coil region" evidence="2">
    <location>
        <begin position="93"/>
        <end position="120"/>
    </location>
</feature>